<keyword evidence="2" id="KW-1185">Reference proteome</keyword>
<dbReference type="Proteomes" id="UP000789570">
    <property type="component" value="Unassembled WGS sequence"/>
</dbReference>
<evidence type="ECO:0000313" key="2">
    <source>
        <dbReference type="Proteomes" id="UP000789570"/>
    </source>
</evidence>
<name>A0A9N9BRE0_9GLOM</name>
<dbReference type="AlphaFoldDB" id="A0A9N9BRE0"/>
<proteinExistence type="predicted"/>
<sequence>AWLDVSQNTILNCWIKTGILPSIDYIQQEISSDQIDIELDVELEDIEDLLDILPESAV</sequence>
<accession>A0A9N9BRE0</accession>
<comment type="caution">
    <text evidence="1">The sequence shown here is derived from an EMBL/GenBank/DDBJ whole genome shotgun (WGS) entry which is preliminary data.</text>
</comment>
<feature type="non-terminal residue" evidence="1">
    <location>
        <position position="58"/>
    </location>
</feature>
<protein>
    <submittedName>
        <fullName evidence="1">15798_t:CDS:1</fullName>
    </submittedName>
</protein>
<evidence type="ECO:0000313" key="1">
    <source>
        <dbReference type="EMBL" id="CAG8575523.1"/>
    </source>
</evidence>
<organism evidence="1 2">
    <name type="scientific">Funneliformis caledonium</name>
    <dbReference type="NCBI Taxonomy" id="1117310"/>
    <lineage>
        <taxon>Eukaryota</taxon>
        <taxon>Fungi</taxon>
        <taxon>Fungi incertae sedis</taxon>
        <taxon>Mucoromycota</taxon>
        <taxon>Glomeromycotina</taxon>
        <taxon>Glomeromycetes</taxon>
        <taxon>Glomerales</taxon>
        <taxon>Glomeraceae</taxon>
        <taxon>Funneliformis</taxon>
    </lineage>
</organism>
<gene>
    <name evidence="1" type="ORF">FCALED_LOCUS7318</name>
</gene>
<dbReference type="EMBL" id="CAJVPQ010001916">
    <property type="protein sequence ID" value="CAG8575523.1"/>
    <property type="molecule type" value="Genomic_DNA"/>
</dbReference>
<reference evidence="1" key="1">
    <citation type="submission" date="2021-06" db="EMBL/GenBank/DDBJ databases">
        <authorList>
            <person name="Kallberg Y."/>
            <person name="Tangrot J."/>
            <person name="Rosling A."/>
        </authorList>
    </citation>
    <scope>NUCLEOTIDE SEQUENCE</scope>
    <source>
        <strain evidence="1">UK204</strain>
    </source>
</reference>